<sequence length="264" mass="28891">MQAVSLPALAGWRWVRDGWMLFRKQPMAFFTWAMFVSLILMVASVTPPIGPLLFVVLMPTATLLSLSASRHAEQGQKILLGTWIAPLRVAGVFKRLLGMGALYVVFCLILGLIAFMPFSAEVTEALKSVTVSNDLLPLLEAVRTPMAIFAVLYVLMAAIFWYAPALVGWHTIPMTRALFYSGIACWRNKLAFVVYGLSWLGIFLAIDTALSALSMLGLPKSLSATIQVPINVVASAVLYCSFYTSFVSVFNTQQAVVSDSEPVN</sequence>
<dbReference type="RefSeq" id="WP_259659552.1">
    <property type="nucleotide sequence ID" value="NZ_JAHXRI010000001.1"/>
</dbReference>
<protein>
    <recommendedName>
        <fullName evidence="4">Transmembrane protein</fullName>
    </recommendedName>
</protein>
<feature type="transmembrane region" description="Helical" evidence="1">
    <location>
        <begin position="228"/>
        <end position="250"/>
    </location>
</feature>
<feature type="transmembrane region" description="Helical" evidence="1">
    <location>
        <begin position="49"/>
        <end position="68"/>
    </location>
</feature>
<dbReference type="AlphaFoldDB" id="A0A953N6S0"/>
<gene>
    <name evidence="2" type="ORF">KZZ10_00605</name>
</gene>
<feature type="transmembrane region" description="Helical" evidence="1">
    <location>
        <begin position="26"/>
        <end position="43"/>
    </location>
</feature>
<evidence type="ECO:0008006" key="4">
    <source>
        <dbReference type="Google" id="ProtNLM"/>
    </source>
</evidence>
<comment type="caution">
    <text evidence="2">The sequence shown here is derived from an EMBL/GenBank/DDBJ whole genome shotgun (WGS) entry which is preliminary data.</text>
</comment>
<keyword evidence="1" id="KW-0472">Membrane</keyword>
<organism evidence="2 3">
    <name type="scientific">Zwartia hollandica</name>
    <dbReference type="NCBI Taxonomy" id="324606"/>
    <lineage>
        <taxon>Bacteria</taxon>
        <taxon>Pseudomonadati</taxon>
        <taxon>Pseudomonadota</taxon>
        <taxon>Betaproteobacteria</taxon>
        <taxon>Burkholderiales</taxon>
        <taxon>Alcaligenaceae</taxon>
        <taxon>Zwartia</taxon>
    </lineage>
</organism>
<dbReference type="InterPro" id="IPR047798">
    <property type="entry name" value="BPSS1780-like"/>
</dbReference>
<name>A0A953N6S0_9BURK</name>
<feature type="transmembrane region" description="Helical" evidence="1">
    <location>
        <begin position="190"/>
        <end position="216"/>
    </location>
</feature>
<dbReference type="Proteomes" id="UP000739565">
    <property type="component" value="Unassembled WGS sequence"/>
</dbReference>
<feature type="transmembrane region" description="Helical" evidence="1">
    <location>
        <begin position="146"/>
        <end position="169"/>
    </location>
</feature>
<accession>A0A953N6S0</accession>
<reference evidence="2" key="1">
    <citation type="submission" date="2021-07" db="EMBL/GenBank/DDBJ databases">
        <title>New genus and species of the family Alcaligenaceae.</title>
        <authorList>
            <person name="Hahn M.W."/>
        </authorList>
    </citation>
    <scope>NUCLEOTIDE SEQUENCE</scope>
    <source>
        <strain evidence="2">LF4-65</strain>
    </source>
</reference>
<keyword evidence="3" id="KW-1185">Reference proteome</keyword>
<dbReference type="NCBIfam" id="NF041043">
    <property type="entry name" value="BPSS1780_fam"/>
    <property type="match status" value="1"/>
</dbReference>
<keyword evidence="1" id="KW-0812">Transmembrane</keyword>
<feature type="transmembrane region" description="Helical" evidence="1">
    <location>
        <begin position="96"/>
        <end position="118"/>
    </location>
</feature>
<proteinExistence type="predicted"/>
<keyword evidence="1" id="KW-1133">Transmembrane helix</keyword>
<evidence type="ECO:0000313" key="3">
    <source>
        <dbReference type="Proteomes" id="UP000739565"/>
    </source>
</evidence>
<evidence type="ECO:0000313" key="2">
    <source>
        <dbReference type="EMBL" id="MBZ1349134.1"/>
    </source>
</evidence>
<evidence type="ECO:0000256" key="1">
    <source>
        <dbReference type="SAM" id="Phobius"/>
    </source>
</evidence>
<dbReference type="EMBL" id="JAHXRI010000001">
    <property type="protein sequence ID" value="MBZ1349134.1"/>
    <property type="molecule type" value="Genomic_DNA"/>
</dbReference>